<evidence type="ECO:0000256" key="4">
    <source>
        <dbReference type="PROSITE-ProRule" id="PRU00322"/>
    </source>
</evidence>
<dbReference type="SMART" id="SM00547">
    <property type="entry name" value="ZnF_RBZ"/>
    <property type="match status" value="2"/>
</dbReference>
<dbReference type="Pfam" id="PF00638">
    <property type="entry name" value="Ran_BP1"/>
    <property type="match status" value="3"/>
</dbReference>
<feature type="domain" description="RanBD1" evidence="6">
    <location>
        <begin position="623"/>
        <end position="760"/>
    </location>
</feature>
<dbReference type="GO" id="GO:0008270">
    <property type="term" value="F:zinc ion binding"/>
    <property type="evidence" value="ECO:0007669"/>
    <property type="project" value="UniProtKB-KW"/>
</dbReference>
<evidence type="ECO:0008006" key="10">
    <source>
        <dbReference type="Google" id="ProtNLM"/>
    </source>
</evidence>
<dbReference type="CDD" id="cd13172">
    <property type="entry name" value="RanBD2_RanBP2_insect-like"/>
    <property type="match status" value="1"/>
</dbReference>
<proteinExistence type="predicted"/>
<keyword evidence="9" id="KW-1185">Reference proteome</keyword>
<protein>
    <recommendedName>
        <fullName evidence="10">E3 SUMO-protein ligase RanBP2</fullName>
    </recommendedName>
</protein>
<dbReference type="Gene3D" id="4.10.1060.10">
    <property type="entry name" value="Zinc finger, RanBP2-type"/>
    <property type="match status" value="2"/>
</dbReference>
<accession>A0A1B0FKA0</accession>
<dbReference type="GO" id="GO:0005096">
    <property type="term" value="F:GTPase activator activity"/>
    <property type="evidence" value="ECO:0007669"/>
    <property type="project" value="TreeGrafter"/>
</dbReference>
<feature type="compositionally biased region" description="Acidic residues" evidence="5">
    <location>
        <begin position="1090"/>
        <end position="1103"/>
    </location>
</feature>
<dbReference type="PROSITE" id="PS50196">
    <property type="entry name" value="RANBD1"/>
    <property type="match status" value="3"/>
</dbReference>
<dbReference type="PROSITE" id="PS01358">
    <property type="entry name" value="ZF_RANBP2_1"/>
    <property type="match status" value="2"/>
</dbReference>
<evidence type="ECO:0000259" key="7">
    <source>
        <dbReference type="PROSITE" id="PS50199"/>
    </source>
</evidence>
<dbReference type="GO" id="GO:0005737">
    <property type="term" value="C:cytoplasm"/>
    <property type="evidence" value="ECO:0007669"/>
    <property type="project" value="TreeGrafter"/>
</dbReference>
<evidence type="ECO:0000256" key="5">
    <source>
        <dbReference type="SAM" id="MobiDB-lite"/>
    </source>
</evidence>
<organism evidence="8 9">
    <name type="scientific">Glossina morsitans morsitans</name>
    <name type="common">Savannah tsetse fly</name>
    <dbReference type="NCBI Taxonomy" id="37546"/>
    <lineage>
        <taxon>Eukaryota</taxon>
        <taxon>Metazoa</taxon>
        <taxon>Ecdysozoa</taxon>
        <taxon>Arthropoda</taxon>
        <taxon>Hexapoda</taxon>
        <taxon>Insecta</taxon>
        <taxon>Pterygota</taxon>
        <taxon>Neoptera</taxon>
        <taxon>Endopterygota</taxon>
        <taxon>Diptera</taxon>
        <taxon>Brachycera</taxon>
        <taxon>Muscomorpha</taxon>
        <taxon>Hippoboscoidea</taxon>
        <taxon>Glossinidae</taxon>
        <taxon>Glossina</taxon>
    </lineage>
</organism>
<dbReference type="VEuPathDB" id="VectorBase:GMOY004242"/>
<dbReference type="InterPro" id="IPR045255">
    <property type="entry name" value="RanBP1-like"/>
</dbReference>
<dbReference type="PROSITE" id="PS50199">
    <property type="entry name" value="ZF_RANBP2_2"/>
    <property type="match status" value="2"/>
</dbReference>
<dbReference type="SMART" id="SM00160">
    <property type="entry name" value="RanBD"/>
    <property type="match status" value="3"/>
</dbReference>
<dbReference type="EnsemblMetazoa" id="GMOY004242-RA">
    <property type="protein sequence ID" value="GMOY004242-PA"/>
    <property type="gene ID" value="GMOY004242"/>
</dbReference>
<dbReference type="GO" id="GO:0005643">
    <property type="term" value="C:nuclear pore"/>
    <property type="evidence" value="ECO:0007669"/>
    <property type="project" value="TreeGrafter"/>
</dbReference>
<feature type="domain" description="RanBD1" evidence="6">
    <location>
        <begin position="1604"/>
        <end position="1741"/>
    </location>
</feature>
<dbReference type="PhylomeDB" id="A0A1B0FKA0"/>
<dbReference type="FunFam" id="2.30.29.30:FF:000018">
    <property type="entry name" value="E3 SUMO-protein ligase RanBP2"/>
    <property type="match status" value="1"/>
</dbReference>
<name>A0A1B0FKA0_GLOMM</name>
<feature type="domain" description="RanBP2-type" evidence="7">
    <location>
        <begin position="915"/>
        <end position="944"/>
    </location>
</feature>
<dbReference type="PANTHER" id="PTHR23138">
    <property type="entry name" value="RAN BINDING PROTEIN"/>
    <property type="match status" value="1"/>
</dbReference>
<dbReference type="FunFam" id="4.10.1060.10:FF:000003">
    <property type="entry name" value="E3 SUMO-protein ligase RanBP2"/>
    <property type="match status" value="1"/>
</dbReference>
<evidence type="ECO:0000256" key="1">
    <source>
        <dbReference type="ARBA" id="ARBA00022723"/>
    </source>
</evidence>
<dbReference type="Proteomes" id="UP000092444">
    <property type="component" value="Unassembled WGS sequence"/>
</dbReference>
<feature type="domain" description="RanBD1" evidence="6">
    <location>
        <begin position="278"/>
        <end position="434"/>
    </location>
</feature>
<feature type="domain" description="RanBP2-type" evidence="7">
    <location>
        <begin position="801"/>
        <end position="830"/>
    </location>
</feature>
<dbReference type="SUPFAM" id="SSF50729">
    <property type="entry name" value="PH domain-like"/>
    <property type="match status" value="3"/>
</dbReference>
<dbReference type="PANTHER" id="PTHR23138:SF87">
    <property type="entry name" value="E3 SUMO-PROTEIN LIGASE RANBP2"/>
    <property type="match status" value="1"/>
</dbReference>
<dbReference type="Gene3D" id="2.30.29.30">
    <property type="entry name" value="Pleckstrin-homology domain (PH domain)/Phosphotyrosine-binding domain (PTB)"/>
    <property type="match status" value="3"/>
</dbReference>
<evidence type="ECO:0000313" key="9">
    <source>
        <dbReference type="Proteomes" id="UP000092444"/>
    </source>
</evidence>
<reference evidence="8" key="1">
    <citation type="submission" date="2020-05" db="UniProtKB">
        <authorList>
            <consortium name="EnsemblMetazoa"/>
        </authorList>
    </citation>
    <scope>IDENTIFICATION</scope>
    <source>
        <strain evidence="8">Yale</strain>
    </source>
</reference>
<feature type="compositionally biased region" description="Low complexity" evidence="5">
    <location>
        <begin position="1075"/>
        <end position="1087"/>
    </location>
</feature>
<evidence type="ECO:0000313" key="8">
    <source>
        <dbReference type="EnsemblMetazoa" id="GMOY004242-PA"/>
    </source>
</evidence>
<keyword evidence="2 4" id="KW-0863">Zinc-finger</keyword>
<dbReference type="SUPFAM" id="SSF90209">
    <property type="entry name" value="Ran binding protein zinc finger-like"/>
    <property type="match status" value="1"/>
</dbReference>
<dbReference type="Pfam" id="PF00641">
    <property type="entry name" value="Zn_ribbon_RanBP"/>
    <property type="match status" value="2"/>
</dbReference>
<dbReference type="InterPro" id="IPR001876">
    <property type="entry name" value="Znf_RanBP2"/>
</dbReference>
<dbReference type="InterPro" id="IPR036443">
    <property type="entry name" value="Znf_RanBP2_sf"/>
</dbReference>
<dbReference type="STRING" id="37546.A0A1B0FKA0"/>
<evidence type="ECO:0000256" key="2">
    <source>
        <dbReference type="ARBA" id="ARBA00022771"/>
    </source>
</evidence>
<keyword evidence="3" id="KW-0862">Zinc</keyword>
<dbReference type="InterPro" id="IPR000156">
    <property type="entry name" value="Ran_bind_dom"/>
</dbReference>
<dbReference type="EMBL" id="CCAG010018782">
    <property type="status" value="NOT_ANNOTATED_CDS"/>
    <property type="molecule type" value="Genomic_DNA"/>
</dbReference>
<evidence type="ECO:0000256" key="3">
    <source>
        <dbReference type="ARBA" id="ARBA00022833"/>
    </source>
</evidence>
<evidence type="ECO:0000259" key="6">
    <source>
        <dbReference type="PROSITE" id="PS50196"/>
    </source>
</evidence>
<sequence length="1744" mass="189257">MENITNQLALTLVLLKEHIIESLKRELQSVAKEVISSLTPQLQSIAKEVASMKNTIQKLEETMKKSLVPSSPRSGDVVSNDLDDFYISGDALQQQLYQQSQTSTTIAPESSDRMNNSRFLSQQQCLQTPNPGPNAFKNAAKYPGNFCDRRTYQRANQQVSVPCIQPAVFEEFYSGMTPVLNSQPAKKEVLPNRTVTSSDPLPSPNNVTWKLPQLPTLSVTIPPHQIKADLLGNQHLERGGGISNTFYNIPTSVSTTNTSNAAVSVAPTEACNKHATFRVKPEVEAPAAAAGFESSNDSTAESFGSGVNIFGMDCDQHGEDEELVFCQRAELFRQIDKEWKERGIGDIKILKNTEGTHRIFVKLDQIHEICANYKISPEMTLTIPKNETKGFIWAFNDFSKAELRVEKFFIRFKLPETAVAFQEAFSRGWETAKSGKTLKIEENPLSPEKSTIRNFATITLTNKNENTADRSSSLPGIPNVMRSTAADSFKFTTFSLPANFKFGNSLAANTGVSIGCGSCTTSTTTLINCTSNVTGTISSLTSVSSVTNANTSMNTISSCKDIRAALASIFNNLNKSTTSPFSIAAAITTTSVAPVMVSKENVSSNVNKSAASDAEDDYVSNAEFQPVTPLPDVVEVNTGEENEIVLFEHRAKLLRFDKTAGEWKERGLGNIKLLRDKDDVNKLRLLMRREQVHKLCCNQRVYKDTVFTYMKNSDTALSWAGQDFSDNELVVEMLTVRFKTPEVCKQFLKALNEAQDRMSAEGKETNVQSSKACSEAAAQDAEMGSKGDEKKQGFGDIFKSQAGSWTCETCYILNEADKIYCVACDSPKDNTVPPKSTVSNIAAPINKTFNFGFPAAGAASTILTPSLPTQSTFTFQKPDANTKRAFAFSDKQPTADLSQTSLTSIGGFGDPFKPKAGSWVCPSCYVSNTGDSVHCMTCEAPKNSTIPKKEANTHVLCLSDPAQKFSFGFPAANTSKSEIITPKVDFSFNAGSIPATSVFTFTTSSTTSTSLSTIPITTLVPNPATLILESDKLSFVDGLPLQNTEALSKINTGQDFASDAFSLNREVFTVTLKAKTPGKSGKSPSKFGSDDDGAGDEDTESECPDEKENSAHFTPFIPLPEENKEIADKFMKAVKKASDGTASPMVETLDATTSVSTSASLGPCASNISEETEKLANDFQLRLNCVEQPNSYSTASQGCDPEKFTYIDARNHGTNLSHENPKNSSASNIFGDLIEMKNMGDVTNLTSTTADKTQSTCIFVFDDTIKSAFGSAINYPKDSNLKNFTFDSSSSVAYFPSNKITTAGGYVTSRAADRKDFSFGQKPLIFGNSSSVLGEITAGKAQPTSNIFESKINSLSKGSIFGQIPPKFGNSSSVFANSSPKFGNSSFVFTNSSSIFDNSSSVFANSSPMFGNSSSVFANSSSTLGNSSSVFANSSSTFGKPSPSIFDSAIKGGSVNSSIYGSSFISFTGLPSNENTTADTYVFGSGEIPTTTSTHVAASLFECSAVTTNTGSANTGPFMDLSKTATAAIDFASLAAKVPKDDKVMVAFAKGNEKPGPGNFIGLTDQNAFARFAKPLMRNDAKNNQTDDCSAAEKTVNDKNFGPHYEPVIALAEKILITTGEDEETKLFGEPATLFRWDDRNKEWKERGVGELKILFHPTKQTYRMLMRREKVYKLILNHAVNAYFSFSEIKKSPKSFLWATMNYAECPEGVLEKLAVRFENAILADLFREHLNKCIAANQNRDY</sequence>
<feature type="region of interest" description="Disordered" evidence="5">
    <location>
        <begin position="1075"/>
        <end position="1115"/>
    </location>
</feature>
<dbReference type="InterPro" id="IPR011993">
    <property type="entry name" value="PH-like_dom_sf"/>
</dbReference>
<keyword evidence="1" id="KW-0479">Metal-binding</keyword>